<dbReference type="EMBL" id="JBITYG010000006">
    <property type="protein sequence ID" value="MFI9102914.1"/>
    <property type="molecule type" value="Genomic_DNA"/>
</dbReference>
<sequence length="167" mass="18384">MRTLGAAEIEHPGGTLLEHLQRVNRLLKAWGARSELQLAGLCHAFYGTDGFATSLLPLESRGEVVEIIGAGAEELVYFYASCDRKTSYRTLAGEGGTFRDRFTGHSFSPGPHQRRDFAELTAANELDLAAIDPAFRTAWGDGLLGLLTRLRPLLSDEAWEHTRKVLT</sequence>
<reference evidence="2 3" key="1">
    <citation type="submission" date="2024-10" db="EMBL/GenBank/DDBJ databases">
        <title>The Natural Products Discovery Center: Release of the First 8490 Sequenced Strains for Exploring Actinobacteria Biosynthetic Diversity.</title>
        <authorList>
            <person name="Kalkreuter E."/>
            <person name="Kautsar S.A."/>
            <person name="Yang D."/>
            <person name="Bader C.D."/>
            <person name="Teijaro C.N."/>
            <person name="Fluegel L."/>
            <person name="Davis C.M."/>
            <person name="Simpson J.R."/>
            <person name="Lauterbach L."/>
            <person name="Steele A.D."/>
            <person name="Gui C."/>
            <person name="Meng S."/>
            <person name="Li G."/>
            <person name="Viehrig K."/>
            <person name="Ye F."/>
            <person name="Su P."/>
            <person name="Kiefer A.F."/>
            <person name="Nichols A."/>
            <person name="Cepeda A.J."/>
            <person name="Yan W."/>
            <person name="Fan B."/>
            <person name="Jiang Y."/>
            <person name="Adhikari A."/>
            <person name="Zheng C.-J."/>
            <person name="Schuster L."/>
            <person name="Cowan T.M."/>
            <person name="Smanski M.J."/>
            <person name="Chevrette M.G."/>
            <person name="De Carvalho L.P.S."/>
            <person name="Shen B."/>
        </authorList>
    </citation>
    <scope>NUCLEOTIDE SEQUENCE [LARGE SCALE GENOMIC DNA]</scope>
    <source>
        <strain evidence="2 3">NPDC053399</strain>
    </source>
</reference>
<evidence type="ECO:0000313" key="3">
    <source>
        <dbReference type="Proteomes" id="UP001614394"/>
    </source>
</evidence>
<protein>
    <submittedName>
        <fullName evidence="2">DUF6817 domain-containing protein</fullName>
    </submittedName>
</protein>
<gene>
    <name evidence="2" type="ORF">ACIGXA_20565</name>
</gene>
<accession>A0ABW8C924</accession>
<keyword evidence="3" id="KW-1185">Reference proteome</keyword>
<name>A0ABW8C924_9ACTN</name>
<evidence type="ECO:0000313" key="2">
    <source>
        <dbReference type="EMBL" id="MFI9102914.1"/>
    </source>
</evidence>
<feature type="domain" description="DUF6817" evidence="1">
    <location>
        <begin position="2"/>
        <end position="84"/>
    </location>
</feature>
<dbReference type="InterPro" id="IPR049202">
    <property type="entry name" value="DUF6817"/>
</dbReference>
<organism evidence="2 3">
    <name type="scientific">Streptomyces fildesensis</name>
    <dbReference type="NCBI Taxonomy" id="375757"/>
    <lineage>
        <taxon>Bacteria</taxon>
        <taxon>Bacillati</taxon>
        <taxon>Actinomycetota</taxon>
        <taxon>Actinomycetes</taxon>
        <taxon>Kitasatosporales</taxon>
        <taxon>Streptomycetaceae</taxon>
        <taxon>Streptomyces</taxon>
    </lineage>
</organism>
<evidence type="ECO:0000259" key="1">
    <source>
        <dbReference type="Pfam" id="PF20680"/>
    </source>
</evidence>
<comment type="caution">
    <text evidence="2">The sequence shown here is derived from an EMBL/GenBank/DDBJ whole genome shotgun (WGS) entry which is preliminary data.</text>
</comment>
<dbReference type="RefSeq" id="WP_399651168.1">
    <property type="nucleotide sequence ID" value="NZ_JBITYG010000006.1"/>
</dbReference>
<dbReference type="Proteomes" id="UP001614394">
    <property type="component" value="Unassembled WGS sequence"/>
</dbReference>
<proteinExistence type="predicted"/>
<dbReference type="Pfam" id="PF20680">
    <property type="entry name" value="DUF6817"/>
    <property type="match status" value="1"/>
</dbReference>